<reference evidence="2" key="3">
    <citation type="journal article" date="2018" name="BMC Genomics">
        <title>Whole genome sequencing and function prediction of 133 gut anaerobes isolated from chicken caecum in pure cultures.</title>
        <authorList>
            <person name="Medvecky M."/>
            <person name="Cejkova D."/>
            <person name="Polansky O."/>
            <person name="Karasova D."/>
            <person name="Kubasova T."/>
            <person name="Cizek A."/>
            <person name="Rychlik I."/>
        </authorList>
    </citation>
    <scope>NUCLEOTIDE SEQUENCE</scope>
    <source>
        <strain evidence="2">An71</strain>
    </source>
</reference>
<evidence type="ECO:0000313" key="2">
    <source>
        <dbReference type="EMBL" id="OUN47110.1"/>
    </source>
</evidence>
<evidence type="ECO:0000313" key="1">
    <source>
        <dbReference type="EMBL" id="OCX46875.1"/>
    </source>
</evidence>
<proteinExistence type="predicted"/>
<dbReference type="AlphaFoldDB" id="A0A1C2G630"/>
<protein>
    <submittedName>
        <fullName evidence="1">Uncharacterized protein</fullName>
    </submittedName>
</protein>
<dbReference type="RefSeq" id="WP_066035927.1">
    <property type="nucleotide sequence ID" value="NZ_CP136906.1"/>
</dbReference>
<reference evidence="1 3" key="1">
    <citation type="submission" date="2016-08" db="EMBL/GenBank/DDBJ databases">
        <title>Probiotic bacterium isolated from chicken gut.</title>
        <authorList>
            <person name="Levy J.L."/>
            <person name="Hassan H.M."/>
            <person name="Mendoza M.A."/>
        </authorList>
    </citation>
    <scope>NUCLEOTIDE SEQUENCE [LARGE SCALE GENOMIC DNA]</scope>
    <source>
        <strain evidence="1 3">P43</strain>
    </source>
</reference>
<evidence type="ECO:0000313" key="3">
    <source>
        <dbReference type="Proteomes" id="UP000095141"/>
    </source>
</evidence>
<sequence>MKKGYRELSHKELLSIQIGLDTGEKDFIEEDDDGLEWFPVFIRDRKEGGVKAQFLTDVDTDIDHPFRIKCKEEE</sequence>
<dbReference type="EMBL" id="MCNS01000017">
    <property type="protein sequence ID" value="OCX46875.1"/>
    <property type="molecule type" value="Genomic_DNA"/>
</dbReference>
<name>A0A1C2G630_LIMRT</name>
<dbReference type="EMBL" id="NFHN01000024">
    <property type="protein sequence ID" value="OUN47110.1"/>
    <property type="molecule type" value="Genomic_DNA"/>
</dbReference>
<dbReference type="Proteomes" id="UP000095141">
    <property type="component" value="Unassembled WGS sequence"/>
</dbReference>
<comment type="caution">
    <text evidence="1">The sequence shown here is derived from an EMBL/GenBank/DDBJ whole genome shotgun (WGS) entry which is preliminary data.</text>
</comment>
<organism evidence="1 3">
    <name type="scientific">Limosilactobacillus reuteri</name>
    <name type="common">Lactobacillus reuteri</name>
    <dbReference type="NCBI Taxonomy" id="1598"/>
    <lineage>
        <taxon>Bacteria</taxon>
        <taxon>Bacillati</taxon>
        <taxon>Bacillota</taxon>
        <taxon>Bacilli</taxon>
        <taxon>Lactobacillales</taxon>
        <taxon>Lactobacillaceae</taxon>
        <taxon>Limosilactobacillus</taxon>
    </lineage>
</organism>
<gene>
    <name evidence="2" type="ORF">B5G22_06745</name>
    <name evidence="1" type="ORF">BFD03_08635</name>
</gene>
<accession>A0A1C2G630</accession>
<dbReference type="Proteomes" id="UP000195868">
    <property type="component" value="Unassembled WGS sequence"/>
</dbReference>
<reference evidence="4" key="2">
    <citation type="submission" date="2017-04" db="EMBL/GenBank/DDBJ databases">
        <title>Function of individual gut microbiota members based on whole genome sequencing of pure cultures obtained from chicken caecum.</title>
        <authorList>
            <person name="Medvecky M."/>
            <person name="Cejkova D."/>
            <person name="Polansky O."/>
            <person name="Karasova D."/>
            <person name="Kubasova T."/>
            <person name="Cizek A."/>
            <person name="Rychlik I."/>
        </authorList>
    </citation>
    <scope>NUCLEOTIDE SEQUENCE [LARGE SCALE GENOMIC DNA]</scope>
    <source>
        <strain evidence="4">An71</strain>
    </source>
</reference>
<evidence type="ECO:0000313" key="4">
    <source>
        <dbReference type="Proteomes" id="UP000195868"/>
    </source>
</evidence>